<dbReference type="EMBL" id="QWET01000022">
    <property type="protein sequence ID" value="RIH63353.1"/>
    <property type="molecule type" value="Genomic_DNA"/>
</dbReference>
<evidence type="ECO:0000313" key="2">
    <source>
        <dbReference type="Proteomes" id="UP000266441"/>
    </source>
</evidence>
<organism evidence="1 2">
    <name type="scientific">Mariniphaga sediminis</name>
    <dbReference type="NCBI Taxonomy" id="1628158"/>
    <lineage>
        <taxon>Bacteria</taxon>
        <taxon>Pseudomonadati</taxon>
        <taxon>Bacteroidota</taxon>
        <taxon>Bacteroidia</taxon>
        <taxon>Marinilabiliales</taxon>
        <taxon>Prolixibacteraceae</taxon>
        <taxon>Mariniphaga</taxon>
    </lineage>
</organism>
<evidence type="ECO:0008006" key="3">
    <source>
        <dbReference type="Google" id="ProtNLM"/>
    </source>
</evidence>
<keyword evidence="2" id="KW-1185">Reference proteome</keyword>
<dbReference type="SUPFAM" id="SSF63829">
    <property type="entry name" value="Calcium-dependent phosphotriesterase"/>
    <property type="match status" value="1"/>
</dbReference>
<dbReference type="Proteomes" id="UP000266441">
    <property type="component" value="Unassembled WGS sequence"/>
</dbReference>
<dbReference type="PANTHER" id="PTHR42754:SF1">
    <property type="entry name" value="LIPOPROTEIN"/>
    <property type="match status" value="1"/>
</dbReference>
<reference evidence="1 2" key="1">
    <citation type="journal article" date="2015" name="Int. J. Syst. Evol. Microbiol.">
        <title>Mariniphaga sediminis sp. nov., isolated from coastal sediment.</title>
        <authorList>
            <person name="Wang F.Q."/>
            <person name="Shen Q.Y."/>
            <person name="Chen G.J."/>
            <person name="Du Z.J."/>
        </authorList>
    </citation>
    <scope>NUCLEOTIDE SEQUENCE [LARGE SCALE GENOMIC DNA]</scope>
    <source>
        <strain evidence="1 2">SY21</strain>
    </source>
</reference>
<evidence type="ECO:0000313" key="1">
    <source>
        <dbReference type="EMBL" id="RIH63353.1"/>
    </source>
</evidence>
<accession>A0A399CVU4</accession>
<comment type="caution">
    <text evidence="1">The sequence shown here is derived from an EMBL/GenBank/DDBJ whole genome shotgun (WGS) entry which is preliminary data.</text>
</comment>
<dbReference type="Gene3D" id="2.120.10.30">
    <property type="entry name" value="TolB, C-terminal domain"/>
    <property type="match status" value="1"/>
</dbReference>
<dbReference type="AlphaFoldDB" id="A0A399CVU4"/>
<dbReference type="PANTHER" id="PTHR42754">
    <property type="entry name" value="ENDOGLUCANASE"/>
    <property type="match status" value="1"/>
</dbReference>
<gene>
    <name evidence="1" type="ORF">D1164_20420</name>
</gene>
<dbReference type="InterPro" id="IPR011042">
    <property type="entry name" value="6-blade_b-propeller_TolB-like"/>
</dbReference>
<protein>
    <recommendedName>
        <fullName evidence="3">Exo-alpha-sialidase</fullName>
    </recommendedName>
</protein>
<proteinExistence type="predicted"/>
<name>A0A399CVU4_9BACT</name>
<sequence length="401" mass="44408">MLKITNHRELILLTVTLLFCTRQAFPQLPDVAWEKQLPDAPSHYFSDVTELEDESFVVLGAIQMPVDREFDTWLLKCNKSGDTLKTRIFNKPGNDIPLKIIPNPPNGFLIASITIFPGGKPKTRLMAVDASFSQKWITDSEKTTAVSQTDVAVDNDGNIWWINTLEDDNGESQVLLRKIDAEGKTTGEFVIDKGNQSSAYAIRVLPDGMLAVASQVQVTDGNPTIQVTKMDTNGKVQWKSLTPPSGKVLTPQCLCCSPDNTLLVGGWAGMCWNPDALVNEQIWDYDYWLSKIDANGKIIWSQQYNRQGSEKGTAIAVLPSGNIMAAGKCETSFTGTIGPWLLLVDKNGKLLKEQVYKFKFTKDQATRIICTSDGGFLMVGPGYIENRNQLSGWVKKLNPVL</sequence>